<evidence type="ECO:0000313" key="7">
    <source>
        <dbReference type="EMBL" id="AXH93732.1"/>
    </source>
</evidence>
<dbReference type="GO" id="GO:0046872">
    <property type="term" value="F:metal ion binding"/>
    <property type="evidence" value="ECO:0007669"/>
    <property type="project" value="UniProtKB-KW"/>
</dbReference>
<dbReference type="AlphaFoldDB" id="A0A6N3K7T4"/>
<name>A0A6N3K7T4_9ACTN</name>
<evidence type="ECO:0000256" key="3">
    <source>
        <dbReference type="ARBA" id="ARBA00022801"/>
    </source>
</evidence>
<dbReference type="RefSeq" id="WP_047893956.1">
    <property type="nucleotide sequence ID" value="NZ_JACSZY010000233.1"/>
</dbReference>
<evidence type="ECO:0000256" key="2">
    <source>
        <dbReference type="ARBA" id="ARBA00022723"/>
    </source>
</evidence>
<dbReference type="SUPFAM" id="SSF102712">
    <property type="entry name" value="JAB1/MPN domain"/>
    <property type="match status" value="1"/>
</dbReference>
<accession>A0A6N3K7T4</accession>
<dbReference type="GO" id="GO:0006508">
    <property type="term" value="P:proteolysis"/>
    <property type="evidence" value="ECO:0007669"/>
    <property type="project" value="UniProtKB-KW"/>
</dbReference>
<keyword evidence="5" id="KW-0482">Metalloprotease</keyword>
<organism evidence="7 8">
    <name type="scientific">Micromonospora aurantiaca</name>
    <name type="common">nom. illeg.</name>
    <dbReference type="NCBI Taxonomy" id="47850"/>
    <lineage>
        <taxon>Bacteria</taxon>
        <taxon>Bacillati</taxon>
        <taxon>Actinomycetota</taxon>
        <taxon>Actinomycetes</taxon>
        <taxon>Micromonosporales</taxon>
        <taxon>Micromonosporaceae</taxon>
        <taxon>Micromonospora</taxon>
    </lineage>
</organism>
<feature type="domain" description="JAB" evidence="6">
    <location>
        <begin position="14"/>
        <end position="125"/>
    </location>
</feature>
<dbReference type="Gene3D" id="3.40.140.10">
    <property type="entry name" value="Cytidine Deaminase, domain 2"/>
    <property type="match status" value="1"/>
</dbReference>
<dbReference type="InterPro" id="IPR028090">
    <property type="entry name" value="JAB_dom_prok"/>
</dbReference>
<evidence type="ECO:0000313" key="8">
    <source>
        <dbReference type="Proteomes" id="UP000253958"/>
    </source>
</evidence>
<dbReference type="Proteomes" id="UP000253958">
    <property type="component" value="Chromosome"/>
</dbReference>
<keyword evidence="2" id="KW-0479">Metal-binding</keyword>
<keyword evidence="1" id="KW-0645">Protease</keyword>
<evidence type="ECO:0000256" key="4">
    <source>
        <dbReference type="ARBA" id="ARBA00022833"/>
    </source>
</evidence>
<evidence type="ECO:0000256" key="5">
    <source>
        <dbReference type="ARBA" id="ARBA00023049"/>
    </source>
</evidence>
<gene>
    <name evidence="7" type="ORF">DVH21_29655</name>
</gene>
<keyword evidence="4" id="KW-0862">Zinc</keyword>
<reference evidence="7 8" key="1">
    <citation type="submission" date="2018-07" db="EMBL/GenBank/DDBJ databases">
        <authorList>
            <person name="Ye Y."/>
        </authorList>
    </citation>
    <scope>NUCLEOTIDE SEQUENCE [LARGE SCALE GENOMIC DNA]</scope>
    <source>
        <strain evidence="8">H14(2018)</strain>
    </source>
</reference>
<proteinExistence type="predicted"/>
<reference evidence="7 8" key="2">
    <citation type="submission" date="2018-08" db="EMBL/GenBank/DDBJ databases">
        <title>Streptomyces kandeliansis sp. nov., an endophytic bacterium isolated from mangrove plant.</title>
        <authorList>
            <person name="Wang R."/>
        </authorList>
    </citation>
    <scope>NUCLEOTIDE SEQUENCE [LARGE SCALE GENOMIC DNA]</scope>
    <source>
        <strain evidence="8">H14(2018)</strain>
    </source>
</reference>
<evidence type="ECO:0000256" key="1">
    <source>
        <dbReference type="ARBA" id="ARBA00022670"/>
    </source>
</evidence>
<dbReference type="EMBL" id="CP031263">
    <property type="protein sequence ID" value="AXH93732.1"/>
    <property type="molecule type" value="Genomic_DNA"/>
</dbReference>
<sequence length="183" mass="19602">MTAYQGPGDLLITRQTLDAMIADGMAALPHETGGILLGFRTPNLIVVTRTVTVADPQSSRRSYLRRHRQAQARMAIGRGDAPPVVGYVGEWHTHPADIGPSRTDLRALAAIARLAQGPVALVVLADPAQRLSHLHGRVAIRQDIWPVVAINPVQIEKAEVAITEDTAASLEAEATALTTRESS</sequence>
<dbReference type="GO" id="GO:0008237">
    <property type="term" value="F:metallopeptidase activity"/>
    <property type="evidence" value="ECO:0007669"/>
    <property type="project" value="UniProtKB-KW"/>
</dbReference>
<keyword evidence="3" id="KW-0378">Hydrolase</keyword>
<protein>
    <recommendedName>
        <fullName evidence="6">JAB domain-containing protein</fullName>
    </recommendedName>
</protein>
<dbReference type="Pfam" id="PF14464">
    <property type="entry name" value="Prok-JAB"/>
    <property type="match status" value="1"/>
</dbReference>
<evidence type="ECO:0000259" key="6">
    <source>
        <dbReference type="Pfam" id="PF14464"/>
    </source>
</evidence>